<dbReference type="SUPFAM" id="SSF51445">
    <property type="entry name" value="(Trans)glycosidases"/>
    <property type="match status" value="1"/>
</dbReference>
<dbReference type="InterPro" id="IPR051913">
    <property type="entry name" value="GH2_Domain-Containing"/>
</dbReference>
<evidence type="ECO:0000313" key="2">
    <source>
        <dbReference type="EMBL" id="GAI58670.1"/>
    </source>
</evidence>
<dbReference type="EMBL" id="BARV01034416">
    <property type="protein sequence ID" value="GAI58670.1"/>
    <property type="molecule type" value="Genomic_DNA"/>
</dbReference>
<reference evidence="2" key="1">
    <citation type="journal article" date="2014" name="Front. Microbiol.">
        <title>High frequency of phylogenetically diverse reductive dehalogenase-homologous genes in deep subseafloor sedimentary metagenomes.</title>
        <authorList>
            <person name="Kawai M."/>
            <person name="Futagami T."/>
            <person name="Toyoda A."/>
            <person name="Takaki Y."/>
            <person name="Nishi S."/>
            <person name="Hori S."/>
            <person name="Arai W."/>
            <person name="Tsubouchi T."/>
            <person name="Morono Y."/>
            <person name="Uchiyama I."/>
            <person name="Ito T."/>
            <person name="Fujiyama A."/>
            <person name="Inagaki F."/>
            <person name="Takami H."/>
        </authorList>
    </citation>
    <scope>NUCLEOTIDE SEQUENCE</scope>
    <source>
        <strain evidence="2">Expedition CK06-06</strain>
    </source>
</reference>
<protein>
    <recommendedName>
        <fullName evidence="1">Glycoside hydrolase family 2 catalytic domain-containing protein</fullName>
    </recommendedName>
</protein>
<dbReference type="InterPro" id="IPR017853">
    <property type="entry name" value="GH"/>
</dbReference>
<dbReference type="Gene3D" id="3.20.20.80">
    <property type="entry name" value="Glycosidases"/>
    <property type="match status" value="1"/>
</dbReference>
<comment type="caution">
    <text evidence="2">The sequence shown here is derived from an EMBL/GenBank/DDBJ whole genome shotgun (WGS) entry which is preliminary data.</text>
</comment>
<dbReference type="GO" id="GO:0005975">
    <property type="term" value="P:carbohydrate metabolic process"/>
    <property type="evidence" value="ECO:0007669"/>
    <property type="project" value="InterPro"/>
</dbReference>
<accession>X1R6A8</accession>
<sequence length="220" mass="26310">KTGIIYDTVRSYFGMRKISISDLKSSYNKQILLNNNLIYQKLFLVQGYWPGGLYTAPSEEDIIKDIQFIKDFGFNGLRTHQKAFDPRFLYWCDRMGVLVWGEIGNSFVFTIDSQVRLLNEFITEIERDYNHPSIIIWVPINESWGVRSRSRRDSKRAFYTLSLYYLIKSIDPTRLVIDDDGWWHTETDICSRHFYSDIKLISKSTYFAVNYWFLFIFKWF</sequence>
<proteinExistence type="predicted"/>
<dbReference type="AlphaFoldDB" id="X1R6A8"/>
<evidence type="ECO:0000259" key="1">
    <source>
        <dbReference type="Pfam" id="PF02836"/>
    </source>
</evidence>
<dbReference type="PANTHER" id="PTHR42732">
    <property type="entry name" value="BETA-GALACTOSIDASE"/>
    <property type="match status" value="1"/>
</dbReference>
<name>X1R6A8_9ZZZZ</name>
<dbReference type="InterPro" id="IPR006103">
    <property type="entry name" value="Glyco_hydro_2_cat"/>
</dbReference>
<dbReference type="GO" id="GO:0004553">
    <property type="term" value="F:hydrolase activity, hydrolyzing O-glycosyl compounds"/>
    <property type="evidence" value="ECO:0007669"/>
    <property type="project" value="InterPro"/>
</dbReference>
<feature type="domain" description="Glycoside hydrolase family 2 catalytic" evidence="1">
    <location>
        <begin position="58"/>
        <end position="195"/>
    </location>
</feature>
<feature type="non-terminal residue" evidence="2">
    <location>
        <position position="1"/>
    </location>
</feature>
<dbReference type="PANTHER" id="PTHR42732:SF3">
    <property type="entry name" value="HYDROLASE"/>
    <property type="match status" value="1"/>
</dbReference>
<dbReference type="Pfam" id="PF02836">
    <property type="entry name" value="Glyco_hydro_2_C"/>
    <property type="match status" value="1"/>
</dbReference>
<organism evidence="2">
    <name type="scientific">marine sediment metagenome</name>
    <dbReference type="NCBI Taxonomy" id="412755"/>
    <lineage>
        <taxon>unclassified sequences</taxon>
        <taxon>metagenomes</taxon>
        <taxon>ecological metagenomes</taxon>
    </lineage>
</organism>
<gene>
    <name evidence="2" type="ORF">S06H3_53904</name>
</gene>